<dbReference type="RefSeq" id="WP_165300630.1">
    <property type="nucleotide sequence ID" value="NZ_JAAKZZ010000251.1"/>
</dbReference>
<dbReference type="GO" id="GO:0047570">
    <property type="term" value="F:3-oxoadipate enol-lactonase activity"/>
    <property type="evidence" value="ECO:0007669"/>
    <property type="project" value="UniProtKB-EC"/>
</dbReference>
<accession>A0A6G4X2U1</accession>
<dbReference type="Gene3D" id="3.40.50.1820">
    <property type="entry name" value="alpha/beta hydrolase"/>
    <property type="match status" value="1"/>
</dbReference>
<keyword evidence="2" id="KW-0378">Hydrolase</keyword>
<sequence>MTLLHHTAEGPADAPVLLLGPSLGTSLRLWEAQLPALARGHRVVRYDLPGHGGSPAALLREHSVPALAALVLELADSLGAERFDYAGVSLGGAVGAWLAAHHPDRVASLALVCASARFGDPETWRERAARVRAEGVEWLAGTAAARWFTPGHQETEATRALIADQRAAAPAGYAACCDALADYDLTDRLSAITARTLVVAGRQDLATPPVHARRLADGIARATLVEIDGAAHLAPAEQPERVLHALLDHLAP</sequence>
<dbReference type="SUPFAM" id="SSF53474">
    <property type="entry name" value="alpha/beta-Hydrolases"/>
    <property type="match status" value="1"/>
</dbReference>
<dbReference type="Pfam" id="PF00561">
    <property type="entry name" value="Abhydrolase_1"/>
    <property type="match status" value="1"/>
</dbReference>
<dbReference type="InterPro" id="IPR029058">
    <property type="entry name" value="AB_hydrolase_fold"/>
</dbReference>
<dbReference type="Proteomes" id="UP000477722">
    <property type="component" value="Unassembled WGS sequence"/>
</dbReference>
<dbReference type="InterPro" id="IPR050266">
    <property type="entry name" value="AB_hydrolase_sf"/>
</dbReference>
<dbReference type="InterPro" id="IPR026968">
    <property type="entry name" value="PcaD/CatD"/>
</dbReference>
<organism evidence="2 3">
    <name type="scientific">Streptomyces boncukensis</name>
    <dbReference type="NCBI Taxonomy" id="2711219"/>
    <lineage>
        <taxon>Bacteria</taxon>
        <taxon>Bacillati</taxon>
        <taxon>Actinomycetota</taxon>
        <taxon>Actinomycetes</taxon>
        <taxon>Kitasatosporales</taxon>
        <taxon>Streptomycetaceae</taxon>
        <taxon>Streptomyces</taxon>
    </lineage>
</organism>
<dbReference type="PANTHER" id="PTHR43798">
    <property type="entry name" value="MONOACYLGLYCEROL LIPASE"/>
    <property type="match status" value="1"/>
</dbReference>
<dbReference type="GO" id="GO:0042952">
    <property type="term" value="P:beta-ketoadipate pathway"/>
    <property type="evidence" value="ECO:0007669"/>
    <property type="project" value="InterPro"/>
</dbReference>
<evidence type="ECO:0000259" key="1">
    <source>
        <dbReference type="Pfam" id="PF00561"/>
    </source>
</evidence>
<reference evidence="2 3" key="1">
    <citation type="submission" date="2020-02" db="EMBL/GenBank/DDBJ databases">
        <title>Whole-genome analyses of novel actinobacteria.</title>
        <authorList>
            <person name="Sahin N."/>
            <person name="Tatar D."/>
        </authorList>
    </citation>
    <scope>NUCLEOTIDE SEQUENCE [LARGE SCALE GENOMIC DNA]</scope>
    <source>
        <strain evidence="2 3">SB3404</strain>
    </source>
</reference>
<protein>
    <submittedName>
        <fullName evidence="2">3-oxoadipate enol-lactonase</fullName>
        <ecNumber evidence="2">3.1.1.24</ecNumber>
    </submittedName>
</protein>
<comment type="caution">
    <text evidence="2">The sequence shown here is derived from an EMBL/GenBank/DDBJ whole genome shotgun (WGS) entry which is preliminary data.</text>
</comment>
<dbReference type="AlphaFoldDB" id="A0A6G4X2U1"/>
<proteinExistence type="predicted"/>
<dbReference type="PRINTS" id="PR00111">
    <property type="entry name" value="ABHYDROLASE"/>
</dbReference>
<evidence type="ECO:0000313" key="3">
    <source>
        <dbReference type="Proteomes" id="UP000477722"/>
    </source>
</evidence>
<dbReference type="PANTHER" id="PTHR43798:SF29">
    <property type="entry name" value="AB HYDROLASE-1 DOMAIN-CONTAINING PROTEIN"/>
    <property type="match status" value="1"/>
</dbReference>
<gene>
    <name evidence="2" type="primary">pcaD</name>
    <name evidence="2" type="ORF">G5C65_21995</name>
</gene>
<dbReference type="NCBIfam" id="TIGR02427">
    <property type="entry name" value="protocat_pcaD"/>
    <property type="match status" value="1"/>
</dbReference>
<evidence type="ECO:0000313" key="2">
    <source>
        <dbReference type="EMBL" id="NGO70981.1"/>
    </source>
</evidence>
<feature type="domain" description="AB hydrolase-1" evidence="1">
    <location>
        <begin position="15"/>
        <end position="236"/>
    </location>
</feature>
<dbReference type="InterPro" id="IPR000073">
    <property type="entry name" value="AB_hydrolase_1"/>
</dbReference>
<dbReference type="EC" id="3.1.1.24" evidence="2"/>
<dbReference type="EMBL" id="JAAKZZ010000251">
    <property type="protein sequence ID" value="NGO70981.1"/>
    <property type="molecule type" value="Genomic_DNA"/>
</dbReference>
<keyword evidence="3" id="KW-1185">Reference proteome</keyword>
<name>A0A6G4X2U1_9ACTN</name>